<dbReference type="InterPro" id="IPR046347">
    <property type="entry name" value="bZIP_sf"/>
</dbReference>
<feature type="domain" description="BZIP" evidence="3">
    <location>
        <begin position="96"/>
        <end position="160"/>
    </location>
</feature>
<evidence type="ECO:0000259" key="3">
    <source>
        <dbReference type="SMART" id="SM00338"/>
    </source>
</evidence>
<dbReference type="EMBL" id="HBHT01000555">
    <property type="protein sequence ID" value="CAD9939945.1"/>
    <property type="molecule type" value="Transcribed_RNA"/>
</dbReference>
<keyword evidence="1" id="KW-0175">Coiled coil</keyword>
<feature type="compositionally biased region" description="Acidic residues" evidence="2">
    <location>
        <begin position="87"/>
        <end position="99"/>
    </location>
</feature>
<reference evidence="4" key="1">
    <citation type="submission" date="2021-01" db="EMBL/GenBank/DDBJ databases">
        <authorList>
            <person name="Corre E."/>
            <person name="Pelletier E."/>
            <person name="Niang G."/>
            <person name="Scheremetjew M."/>
            <person name="Finn R."/>
            <person name="Kale V."/>
            <person name="Holt S."/>
            <person name="Cochrane G."/>
            <person name="Meng A."/>
            <person name="Brown T."/>
            <person name="Cohen L."/>
        </authorList>
    </citation>
    <scope>NUCLEOTIDE SEQUENCE</scope>
    <source>
        <strain evidence="4">CCMP125</strain>
    </source>
</reference>
<proteinExistence type="predicted"/>
<gene>
    <name evidence="4" type="ORF">APAL1065_LOCUS339</name>
</gene>
<dbReference type="InterPro" id="IPR004827">
    <property type="entry name" value="bZIP"/>
</dbReference>
<dbReference type="GO" id="GO:0003700">
    <property type="term" value="F:DNA-binding transcription factor activity"/>
    <property type="evidence" value="ECO:0007669"/>
    <property type="project" value="InterPro"/>
</dbReference>
<feature type="compositionally biased region" description="Polar residues" evidence="2">
    <location>
        <begin position="23"/>
        <end position="38"/>
    </location>
</feature>
<accession>A0A7S2Y183</accession>
<dbReference type="SMART" id="SM00338">
    <property type="entry name" value="BRLZ"/>
    <property type="match status" value="1"/>
</dbReference>
<name>A0A7S2Y183_9STRA</name>
<evidence type="ECO:0000256" key="2">
    <source>
        <dbReference type="SAM" id="MobiDB-lite"/>
    </source>
</evidence>
<feature type="coiled-coil region" evidence="1">
    <location>
        <begin position="116"/>
        <end position="157"/>
    </location>
</feature>
<sequence>MNTQSPQDMKPVGEPQVRKTDSLEASSSNNKTVQQQDIMATATAEAATLDSKPSAPAVQPSEKPTASTSLGKVDSPMDAFLAKEDAKDGDDDGDDDDVEALSAKREYNRVCAAKSRANRKKKMSELEEQVQEASGVYEDLARKNKGLREDVDSLIQNALYEILGIGGSGGSAAATGGTVTAQQTQAAAAALLANMTGAAGGTAPPAPSVTQNSVSES</sequence>
<dbReference type="SUPFAM" id="SSF57959">
    <property type="entry name" value="Leucine zipper domain"/>
    <property type="match status" value="1"/>
</dbReference>
<protein>
    <recommendedName>
        <fullName evidence="3">BZIP domain-containing protein</fullName>
    </recommendedName>
</protein>
<dbReference type="AlphaFoldDB" id="A0A7S2Y183"/>
<feature type="region of interest" description="Disordered" evidence="2">
    <location>
        <begin position="197"/>
        <end position="217"/>
    </location>
</feature>
<evidence type="ECO:0000256" key="1">
    <source>
        <dbReference type="SAM" id="Coils"/>
    </source>
</evidence>
<feature type="region of interest" description="Disordered" evidence="2">
    <location>
        <begin position="1"/>
        <end position="101"/>
    </location>
</feature>
<evidence type="ECO:0000313" key="4">
    <source>
        <dbReference type="EMBL" id="CAD9939945.1"/>
    </source>
</evidence>
<organism evidence="4">
    <name type="scientific">Entomoneis paludosa</name>
    <dbReference type="NCBI Taxonomy" id="265537"/>
    <lineage>
        <taxon>Eukaryota</taxon>
        <taxon>Sar</taxon>
        <taxon>Stramenopiles</taxon>
        <taxon>Ochrophyta</taxon>
        <taxon>Bacillariophyta</taxon>
        <taxon>Bacillariophyceae</taxon>
        <taxon>Bacillariophycidae</taxon>
        <taxon>Entomoneidaceae</taxon>
        <taxon>Entomoneis</taxon>
    </lineage>
</organism>
<dbReference type="CDD" id="cd14686">
    <property type="entry name" value="bZIP"/>
    <property type="match status" value="1"/>
</dbReference>
<dbReference type="Gene3D" id="1.20.5.170">
    <property type="match status" value="1"/>
</dbReference>